<dbReference type="AlphaFoldDB" id="A0A495A038"/>
<dbReference type="Proteomes" id="UP000269301">
    <property type="component" value="Unassembled WGS sequence"/>
</dbReference>
<evidence type="ECO:0000313" key="5">
    <source>
        <dbReference type="Proteomes" id="UP000269301"/>
    </source>
</evidence>
<dbReference type="RefSeq" id="WP_121205304.1">
    <property type="nucleotide sequence ID" value="NZ_RBZP01000015.1"/>
</dbReference>
<comment type="similarity">
    <text evidence="1">Belongs to the CapA family.</text>
</comment>
<dbReference type="SUPFAM" id="SSF56300">
    <property type="entry name" value="Metallo-dependent phosphatases"/>
    <property type="match status" value="1"/>
</dbReference>
<dbReference type="CDD" id="cd07381">
    <property type="entry name" value="MPP_CapA"/>
    <property type="match status" value="1"/>
</dbReference>
<proteinExistence type="inferred from homology"/>
<dbReference type="PANTHER" id="PTHR33393:SF12">
    <property type="entry name" value="CAPSULE BIOSYNTHESIS PROTEIN CAPA"/>
    <property type="match status" value="1"/>
</dbReference>
<name>A0A495A038_9BACI</name>
<protein>
    <submittedName>
        <fullName evidence="4">CapA family protein</fullName>
    </submittedName>
</protein>
<dbReference type="PROSITE" id="PS51257">
    <property type="entry name" value="PROKAR_LIPOPROTEIN"/>
    <property type="match status" value="1"/>
</dbReference>
<gene>
    <name evidence="4" type="ORF">D8M06_14850</name>
</gene>
<feature type="chain" id="PRO_5039148986" evidence="2">
    <location>
        <begin position="19"/>
        <end position="383"/>
    </location>
</feature>
<feature type="signal peptide" evidence="2">
    <location>
        <begin position="1"/>
        <end position="18"/>
    </location>
</feature>
<dbReference type="InterPro" id="IPR029052">
    <property type="entry name" value="Metallo-depent_PP-like"/>
</dbReference>
<keyword evidence="5" id="KW-1185">Reference proteome</keyword>
<keyword evidence="2" id="KW-0732">Signal</keyword>
<accession>A0A495A038</accession>
<evidence type="ECO:0000313" key="4">
    <source>
        <dbReference type="EMBL" id="RKQ30903.1"/>
    </source>
</evidence>
<evidence type="ECO:0000256" key="1">
    <source>
        <dbReference type="ARBA" id="ARBA00005662"/>
    </source>
</evidence>
<dbReference type="SMART" id="SM00854">
    <property type="entry name" value="PGA_cap"/>
    <property type="match status" value="1"/>
</dbReference>
<dbReference type="OrthoDB" id="9810906at2"/>
<reference evidence="4 5" key="1">
    <citation type="journal article" date="2016" name="Int. J. Syst. Evol. Microbiol.">
        <title>Oceanobacillus halophilus sp. nov., a novel moderately halophilic bacterium from a hypersaline lake.</title>
        <authorList>
            <person name="Amoozegar M.A."/>
            <person name="Bagheri M."/>
            <person name="Makhdoumi A."/>
            <person name="Nikou M.M."/>
            <person name="Fazeli S.A.S."/>
            <person name="Schumann P."/>
            <person name="Sproer C."/>
            <person name="Sanchez-Porro C."/>
            <person name="Ventosa A."/>
        </authorList>
    </citation>
    <scope>NUCLEOTIDE SEQUENCE [LARGE SCALE GENOMIC DNA]</scope>
    <source>
        <strain evidence="4 5">DSM 23996</strain>
    </source>
</reference>
<evidence type="ECO:0000256" key="2">
    <source>
        <dbReference type="SAM" id="SignalP"/>
    </source>
</evidence>
<sequence>MYRRIATVLLMFSFFLVACGNTNVSLSSENAAIKEVTLQAKEQKVIQREITLSAIGDMLIHSPVYHDAKTESGYDFVPMLEKVRPYLERETITIANQETMIGGEELGLSTYPSFNSPHEVGDALKEVGVDVVTIANNHTLDRGEKAIQRAIEHWESIDMMYAGSFKDMEDREKLRVYKTKEGVSVAFLSYTYGTNGIPVPNGKDFLVNLIDKELIAGEIEKAKNKADVVILSLHFGNEYERLPNKSQKDLVQFAADQGVHAVIGHHPHVLQPLDWVEGKNGNKTLVAYSLGNFLSNQQGLYKRIGGILNFSVTKTEKGDEVDIEVHSPEFLPTYVTFNSDWSDYQVVPMYQLTNKELSGAENHYEKIKDHMSQWMPELEFIEN</sequence>
<dbReference type="InterPro" id="IPR052169">
    <property type="entry name" value="CW_Biosynth-Accessory"/>
</dbReference>
<evidence type="ECO:0000259" key="3">
    <source>
        <dbReference type="SMART" id="SM00854"/>
    </source>
</evidence>
<comment type="caution">
    <text evidence="4">The sequence shown here is derived from an EMBL/GenBank/DDBJ whole genome shotgun (WGS) entry which is preliminary data.</text>
</comment>
<organism evidence="4 5">
    <name type="scientific">Oceanobacillus halophilus</name>
    <dbReference type="NCBI Taxonomy" id="930130"/>
    <lineage>
        <taxon>Bacteria</taxon>
        <taxon>Bacillati</taxon>
        <taxon>Bacillota</taxon>
        <taxon>Bacilli</taxon>
        <taxon>Bacillales</taxon>
        <taxon>Bacillaceae</taxon>
        <taxon>Oceanobacillus</taxon>
    </lineage>
</organism>
<feature type="domain" description="Capsule synthesis protein CapA" evidence="3">
    <location>
        <begin position="51"/>
        <end position="297"/>
    </location>
</feature>
<dbReference type="InterPro" id="IPR019079">
    <property type="entry name" value="Capsule_synth_CapA"/>
</dbReference>
<dbReference type="EMBL" id="RBZP01000015">
    <property type="protein sequence ID" value="RKQ30903.1"/>
    <property type="molecule type" value="Genomic_DNA"/>
</dbReference>
<dbReference type="Pfam" id="PF09587">
    <property type="entry name" value="PGA_cap"/>
    <property type="match status" value="1"/>
</dbReference>
<dbReference type="Gene3D" id="3.60.21.10">
    <property type="match status" value="1"/>
</dbReference>
<dbReference type="PANTHER" id="PTHR33393">
    <property type="entry name" value="POLYGLUTAMINE SYNTHESIS ACCESSORY PROTEIN RV0574C-RELATED"/>
    <property type="match status" value="1"/>
</dbReference>